<dbReference type="CDD" id="cd00338">
    <property type="entry name" value="Ser_Recombinase"/>
    <property type="match status" value="1"/>
</dbReference>
<gene>
    <name evidence="4" type="ORF">E6C60_3125</name>
</gene>
<evidence type="ECO:0000313" key="4">
    <source>
        <dbReference type="EMBL" id="QCT03836.1"/>
    </source>
</evidence>
<dbReference type="InterPro" id="IPR006119">
    <property type="entry name" value="Resolv_N"/>
</dbReference>
<evidence type="ECO:0000313" key="5">
    <source>
        <dbReference type="Proteomes" id="UP000300879"/>
    </source>
</evidence>
<dbReference type="SMART" id="SM00857">
    <property type="entry name" value="Resolvase"/>
    <property type="match status" value="1"/>
</dbReference>
<feature type="domain" description="Resolvase/invertase-type recombinase catalytic" evidence="2">
    <location>
        <begin position="15"/>
        <end position="166"/>
    </location>
</feature>
<sequence>MALRAQDLLDLGIESILNYLRRSRADEEQERRTGEDVLQAQKELMDRVLEPLGIPYDQRSEVGSGDKISTRPVFQTVIKDLQSGKFQAIAVKEISRMGRGSYTDMGVIYDLITDKRIFIITPYKTFDPNNPSDLRQIRFELFMSREEFETTRERLFGGRVNRAMEGKWVSGEAPFGFDYNPATKKLDINEQQAEQIRAIFDLYVNGVPDGADGKRRDVSFRALATYLSRHTVICTPKGKKNWHPTYLKGVLQNERFIGILKFRTTKRVNGKIETRPEEEHIIVHDAMPRIIDQETWDKAQAKINDTAHKPRTKMDFSPCELAGLCVCYKCGGRMVRQYSVQKYEKQTGDVVEYHKEFLWCTRPGCTFVKYRSVEEDLLDVLRYFKDLSADRLREELVANLAQDGQQNNFIPDVNEYIEQRAKELKNRMNFIFEKYESGRYTDEMFDERKAEIDKGLAELSELEKKYNSEKPESKEYKIDVDVVRTNLNSLLDAYAEAEDKSDRNRIMRSVFEHVTIELIERGRGRIPSKYNIYPVFKKGLTDSVILV</sequence>
<dbReference type="Gene3D" id="3.40.50.1390">
    <property type="entry name" value="Resolvase, N-terminal catalytic domain"/>
    <property type="match status" value="1"/>
</dbReference>
<feature type="coiled-coil region" evidence="1">
    <location>
        <begin position="445"/>
        <end position="500"/>
    </location>
</feature>
<dbReference type="Pfam" id="PF07508">
    <property type="entry name" value="Recombinase"/>
    <property type="match status" value="1"/>
</dbReference>
<dbReference type="PANTHER" id="PTHR30461:SF23">
    <property type="entry name" value="DNA RECOMBINASE-RELATED"/>
    <property type="match status" value="1"/>
</dbReference>
<feature type="domain" description="Recombinase" evidence="3">
    <location>
        <begin position="174"/>
        <end position="309"/>
    </location>
</feature>
<dbReference type="GO" id="GO:0003677">
    <property type="term" value="F:DNA binding"/>
    <property type="evidence" value="ECO:0007669"/>
    <property type="project" value="InterPro"/>
</dbReference>
<dbReference type="PROSITE" id="PS51737">
    <property type="entry name" value="RECOMBINASE_DNA_BIND"/>
    <property type="match status" value="1"/>
</dbReference>
<dbReference type="InterPro" id="IPR050639">
    <property type="entry name" value="SSR_resolvase"/>
</dbReference>
<evidence type="ECO:0000259" key="3">
    <source>
        <dbReference type="PROSITE" id="PS51737"/>
    </source>
</evidence>
<keyword evidence="1" id="KW-0175">Coiled coil</keyword>
<dbReference type="AlphaFoldDB" id="A0A4P8XM38"/>
<reference evidence="4 5" key="1">
    <citation type="submission" date="2019-05" db="EMBL/GenBank/DDBJ databases">
        <authorList>
            <person name="Chen C."/>
        </authorList>
    </citation>
    <scope>NUCLEOTIDE SEQUENCE [LARGE SCALE GENOMIC DNA]</scope>
    <source>
        <strain evidence="4 5">HB172198</strain>
    </source>
</reference>
<dbReference type="PROSITE" id="PS51736">
    <property type="entry name" value="RECOMBINASES_3"/>
    <property type="match status" value="1"/>
</dbReference>
<dbReference type="EMBL" id="CP040396">
    <property type="protein sequence ID" value="QCT03836.1"/>
    <property type="molecule type" value="Genomic_DNA"/>
</dbReference>
<proteinExistence type="predicted"/>
<dbReference type="RefSeq" id="WP_138226652.1">
    <property type="nucleotide sequence ID" value="NZ_CP040396.1"/>
</dbReference>
<dbReference type="InterPro" id="IPR011109">
    <property type="entry name" value="DNA_bind_recombinase_dom"/>
</dbReference>
<dbReference type="InterPro" id="IPR036162">
    <property type="entry name" value="Resolvase-like_N_sf"/>
</dbReference>
<dbReference type="Proteomes" id="UP000300879">
    <property type="component" value="Chromosome"/>
</dbReference>
<evidence type="ECO:0000256" key="1">
    <source>
        <dbReference type="SAM" id="Coils"/>
    </source>
</evidence>
<dbReference type="OrthoDB" id="65783at2"/>
<dbReference type="SUPFAM" id="SSF53041">
    <property type="entry name" value="Resolvase-like"/>
    <property type="match status" value="1"/>
</dbReference>
<organism evidence="4 5">
    <name type="scientific">Paenibacillus algicola</name>
    <dbReference type="NCBI Taxonomy" id="2565926"/>
    <lineage>
        <taxon>Bacteria</taxon>
        <taxon>Bacillati</taxon>
        <taxon>Bacillota</taxon>
        <taxon>Bacilli</taxon>
        <taxon>Bacillales</taxon>
        <taxon>Paenibacillaceae</taxon>
        <taxon>Paenibacillus</taxon>
    </lineage>
</organism>
<dbReference type="Gene3D" id="3.90.1750.20">
    <property type="entry name" value="Putative Large Serine Recombinase, Chain B, Domain 2"/>
    <property type="match status" value="1"/>
</dbReference>
<dbReference type="PANTHER" id="PTHR30461">
    <property type="entry name" value="DNA-INVERTASE FROM LAMBDOID PROPHAGE"/>
    <property type="match status" value="1"/>
</dbReference>
<protein>
    <submittedName>
        <fullName evidence="4">Putative resolvase YokA</fullName>
    </submittedName>
</protein>
<dbReference type="Pfam" id="PF00239">
    <property type="entry name" value="Resolvase"/>
    <property type="match status" value="1"/>
</dbReference>
<evidence type="ECO:0000259" key="2">
    <source>
        <dbReference type="PROSITE" id="PS51736"/>
    </source>
</evidence>
<name>A0A4P8XM38_9BACL</name>
<dbReference type="GO" id="GO:0000150">
    <property type="term" value="F:DNA strand exchange activity"/>
    <property type="evidence" value="ECO:0007669"/>
    <property type="project" value="InterPro"/>
</dbReference>
<dbReference type="KEGG" id="palo:E6C60_3125"/>
<keyword evidence="5" id="KW-1185">Reference proteome</keyword>
<accession>A0A4P8XM38</accession>
<dbReference type="InterPro" id="IPR038109">
    <property type="entry name" value="DNA_bind_recomb_sf"/>
</dbReference>